<name>A0ABD0MIP8_CIRMR</name>
<gene>
    <name evidence="1" type="ORF">M9458_055839</name>
</gene>
<dbReference type="Proteomes" id="UP001529510">
    <property type="component" value="Unassembled WGS sequence"/>
</dbReference>
<evidence type="ECO:0000313" key="1">
    <source>
        <dbReference type="EMBL" id="KAL0148830.1"/>
    </source>
</evidence>
<dbReference type="EMBL" id="JAMKFB020000601">
    <property type="protein sequence ID" value="KAL0148830.1"/>
    <property type="molecule type" value="Genomic_DNA"/>
</dbReference>
<proteinExistence type="predicted"/>
<reference evidence="1 2" key="1">
    <citation type="submission" date="2024-05" db="EMBL/GenBank/DDBJ databases">
        <title>Genome sequencing and assembly of Indian major carp, Cirrhinus mrigala (Hamilton, 1822).</title>
        <authorList>
            <person name="Mohindra V."/>
            <person name="Chowdhury L.M."/>
            <person name="Lal K."/>
            <person name="Jena J.K."/>
        </authorList>
    </citation>
    <scope>NUCLEOTIDE SEQUENCE [LARGE SCALE GENOMIC DNA]</scope>
    <source>
        <strain evidence="1">CM1030</strain>
        <tissue evidence="1">Blood</tissue>
    </source>
</reference>
<keyword evidence="2" id="KW-1185">Reference proteome</keyword>
<accession>A0ABD0MIP8</accession>
<sequence length="220" mass="23783">MKSEQLAYISSLTRSVVQAQGSGALAPQPSGALGQLGEEQALPFAEHLFSRCGVGFGQHDSASHKQAHAVRAELPGVIQGQDSGPSKTFSEAPGAYGSSYAAWLVTYETASALAARLDLEMGMVPWHIPGQHYPGLLLPIQLLTTLLIMLTYIKRVGDLQTFSVNESYLEFGLADSHMTLRPWPSYVPKVLTTPFRDQVVNLQALPPEESDLAFALPCFV</sequence>
<dbReference type="AlphaFoldDB" id="A0ABD0MIP8"/>
<organism evidence="1 2">
    <name type="scientific">Cirrhinus mrigala</name>
    <name type="common">Mrigala</name>
    <dbReference type="NCBI Taxonomy" id="683832"/>
    <lineage>
        <taxon>Eukaryota</taxon>
        <taxon>Metazoa</taxon>
        <taxon>Chordata</taxon>
        <taxon>Craniata</taxon>
        <taxon>Vertebrata</taxon>
        <taxon>Euteleostomi</taxon>
        <taxon>Actinopterygii</taxon>
        <taxon>Neopterygii</taxon>
        <taxon>Teleostei</taxon>
        <taxon>Ostariophysi</taxon>
        <taxon>Cypriniformes</taxon>
        <taxon>Cyprinidae</taxon>
        <taxon>Labeoninae</taxon>
        <taxon>Labeonini</taxon>
        <taxon>Cirrhinus</taxon>
    </lineage>
</organism>
<evidence type="ECO:0000313" key="2">
    <source>
        <dbReference type="Proteomes" id="UP001529510"/>
    </source>
</evidence>
<protein>
    <submittedName>
        <fullName evidence="1">Uncharacterized protein</fullName>
    </submittedName>
</protein>
<comment type="caution">
    <text evidence="1">The sequence shown here is derived from an EMBL/GenBank/DDBJ whole genome shotgun (WGS) entry which is preliminary data.</text>
</comment>